<dbReference type="Proteomes" id="UP000297861">
    <property type="component" value="Unassembled WGS sequence"/>
</dbReference>
<dbReference type="STRING" id="1121485.GCA_000426485_01939"/>
<dbReference type="InterPro" id="IPR012944">
    <property type="entry name" value="SusD_RagB_dom"/>
</dbReference>
<dbReference type="Pfam" id="PF07980">
    <property type="entry name" value="SusD_RagB"/>
    <property type="match status" value="1"/>
</dbReference>
<comment type="subcellular location">
    <subcellularLocation>
        <location evidence="1">Cell outer membrane</location>
    </subcellularLocation>
</comment>
<evidence type="ECO:0000313" key="9">
    <source>
        <dbReference type="Proteomes" id="UP000297861"/>
    </source>
</evidence>
<evidence type="ECO:0000259" key="7">
    <source>
        <dbReference type="Pfam" id="PF14322"/>
    </source>
</evidence>
<evidence type="ECO:0000313" key="8">
    <source>
        <dbReference type="EMBL" id="TFD96446.1"/>
    </source>
</evidence>
<keyword evidence="4" id="KW-0472">Membrane</keyword>
<name>A0A4Y8L7G8_9BACT</name>
<dbReference type="EMBL" id="SOML01000005">
    <property type="protein sequence ID" value="TFD96446.1"/>
    <property type="molecule type" value="Genomic_DNA"/>
</dbReference>
<keyword evidence="3" id="KW-0732">Signal</keyword>
<sequence length="661" mass="75383">MKRMRLWVINSLIGLSLYIAGINMTSCSDYLDADKYFNEMTFLDSVFQRQELVDQYIRGAAGLLPNEGNLWTTAPMPFQGASDENFTSWNDDRHAAIKFLLDEITPFSGYFNNWGTYYQGIRKANIVLARINEVPDISDIDRRDYMGRCYFLRGYFYYLLLQQYGPVPILPETIISVDANTEDMTYERNTYDECIDYICQSMKNAEEYLPQKRESSTEVSIPTKGAAMATVSRVLLYAASPWYNGNKFYSDWLTSDGRPFISQTADNSRWGKAAVAAKRIIDTGLYKLYTTPKESDTPALPANVPSDNFPNGAGDIDPLRSYAYIFNGELPVLLNPEFIYSCSPLTAGDSPLWIATPTFLGGGNGLNLTQDIVDAYRMKDGHDINESSDEYPYPGSDEIYKAIGSGYSFSGYQLQGNTAKMYANREMRFYTSIGFCHSFWPGTSYTGSESVKNIEVTYYADGNAQPAQNYPDDYNRTGYTCKKYIHPEDNMKQTSAVRSKSFPIFRYAETLLNYAEALNEIEGSYTDTETGITVTRNTSEIKAAFNQIRFRAGLPGITDSELNSQTKVRELIKRERQVEFMCEGRRYHDLRRWGTDAMTAYNKPIRGMNVSAKLNNRQGYYTITTLSDKLTRRTFSYKNYFWPIPKSVLNKNSKLVQNPEW</sequence>
<dbReference type="InterPro" id="IPR011990">
    <property type="entry name" value="TPR-like_helical_dom_sf"/>
</dbReference>
<dbReference type="OrthoDB" id="724176at2"/>
<dbReference type="SUPFAM" id="SSF48452">
    <property type="entry name" value="TPR-like"/>
    <property type="match status" value="1"/>
</dbReference>
<protein>
    <submittedName>
        <fullName evidence="8">RagB/SusD family nutrient uptake outer membrane protein</fullName>
    </submittedName>
</protein>
<dbReference type="Pfam" id="PF14322">
    <property type="entry name" value="SusD-like_3"/>
    <property type="match status" value="1"/>
</dbReference>
<feature type="domain" description="SusD-like N-terminal" evidence="7">
    <location>
        <begin position="29"/>
        <end position="236"/>
    </location>
</feature>
<feature type="domain" description="RagB/SusD" evidence="6">
    <location>
        <begin position="360"/>
        <end position="661"/>
    </location>
</feature>
<evidence type="ECO:0000256" key="1">
    <source>
        <dbReference type="ARBA" id="ARBA00004442"/>
    </source>
</evidence>
<dbReference type="AlphaFoldDB" id="A0A4Y8L7G8"/>
<keyword evidence="9" id="KW-1185">Reference proteome</keyword>
<reference evidence="8 9" key="1">
    <citation type="submission" date="2019-03" db="EMBL/GenBank/DDBJ databases">
        <title>San Antonio Military Medical Center submission to MRSN (WRAIR), pending publication.</title>
        <authorList>
            <person name="Blyth D.M."/>
            <person name="Mccarthy S.L."/>
            <person name="Schall S.E."/>
            <person name="Stam J.A."/>
            <person name="Ong A.C."/>
            <person name="Mcgann P.T."/>
        </authorList>
    </citation>
    <scope>NUCLEOTIDE SEQUENCE [LARGE SCALE GENOMIC DNA]</scope>
    <source>
        <strain evidence="8 9">MRSN571793</strain>
    </source>
</reference>
<dbReference type="Gene3D" id="1.25.40.390">
    <property type="match status" value="1"/>
</dbReference>
<accession>A0A4Y8L7G8</accession>
<comment type="similarity">
    <text evidence="2">Belongs to the SusD family.</text>
</comment>
<evidence type="ECO:0000259" key="6">
    <source>
        <dbReference type="Pfam" id="PF07980"/>
    </source>
</evidence>
<comment type="caution">
    <text evidence="8">The sequence shown here is derived from an EMBL/GenBank/DDBJ whole genome shotgun (WGS) entry which is preliminary data.</text>
</comment>
<dbReference type="GO" id="GO:0009279">
    <property type="term" value="C:cell outer membrane"/>
    <property type="evidence" value="ECO:0007669"/>
    <property type="project" value="UniProtKB-SubCell"/>
</dbReference>
<proteinExistence type="inferred from homology"/>
<evidence type="ECO:0000256" key="2">
    <source>
        <dbReference type="ARBA" id="ARBA00006275"/>
    </source>
</evidence>
<organism evidence="8 9">
    <name type="scientific">Dysgonomonas capnocytophagoides</name>
    <dbReference type="NCBI Taxonomy" id="45254"/>
    <lineage>
        <taxon>Bacteria</taxon>
        <taxon>Pseudomonadati</taxon>
        <taxon>Bacteroidota</taxon>
        <taxon>Bacteroidia</taxon>
        <taxon>Bacteroidales</taxon>
        <taxon>Dysgonomonadaceae</taxon>
        <taxon>Dysgonomonas</taxon>
    </lineage>
</organism>
<evidence type="ECO:0000256" key="5">
    <source>
        <dbReference type="ARBA" id="ARBA00023237"/>
    </source>
</evidence>
<gene>
    <name evidence="8" type="ORF">E2605_09780</name>
</gene>
<evidence type="ECO:0000256" key="3">
    <source>
        <dbReference type="ARBA" id="ARBA00022729"/>
    </source>
</evidence>
<keyword evidence="5" id="KW-0998">Cell outer membrane</keyword>
<dbReference type="InterPro" id="IPR033985">
    <property type="entry name" value="SusD-like_N"/>
</dbReference>
<evidence type="ECO:0000256" key="4">
    <source>
        <dbReference type="ARBA" id="ARBA00023136"/>
    </source>
</evidence>